<dbReference type="InterPro" id="IPR000835">
    <property type="entry name" value="HTH_MarR-typ"/>
</dbReference>
<evidence type="ECO:0000256" key="3">
    <source>
        <dbReference type="ARBA" id="ARBA00023163"/>
    </source>
</evidence>
<evidence type="ECO:0000313" key="6">
    <source>
        <dbReference type="EMBL" id="SDU47163.1"/>
    </source>
</evidence>
<dbReference type="Gene3D" id="1.10.10.10">
    <property type="entry name" value="Winged helix-like DNA-binding domain superfamily/Winged helix DNA-binding domain"/>
    <property type="match status" value="1"/>
</dbReference>
<dbReference type="GO" id="GO:0003677">
    <property type="term" value="F:DNA binding"/>
    <property type="evidence" value="ECO:0007669"/>
    <property type="project" value="UniProtKB-KW"/>
</dbReference>
<dbReference type="RefSeq" id="WP_074849845.1">
    <property type="nucleotide sequence ID" value="NZ_FNLM01000034.1"/>
</dbReference>
<keyword evidence="2 6" id="KW-0238">DNA-binding</keyword>
<dbReference type="Proteomes" id="UP000183180">
    <property type="component" value="Unassembled WGS sequence"/>
</dbReference>
<dbReference type="InterPro" id="IPR052526">
    <property type="entry name" value="HTH-type_Bedaq_tolerance"/>
</dbReference>
<accession>A0A1H2IST7</accession>
<proteinExistence type="predicted"/>
<dbReference type="InterPro" id="IPR036388">
    <property type="entry name" value="WH-like_DNA-bd_sf"/>
</dbReference>
<dbReference type="EMBL" id="FNLM01000034">
    <property type="protein sequence ID" value="SDU47163.1"/>
    <property type="molecule type" value="Genomic_DNA"/>
</dbReference>
<name>A0A1H2IST7_9ACTN</name>
<dbReference type="AlphaFoldDB" id="A0A1H2IST7"/>
<keyword evidence="3" id="KW-0804">Transcription</keyword>
<keyword evidence="1" id="KW-0805">Transcription regulation</keyword>
<dbReference type="Pfam" id="PF01047">
    <property type="entry name" value="MarR"/>
    <property type="match status" value="1"/>
</dbReference>
<dbReference type="SUPFAM" id="SSF46785">
    <property type="entry name" value="Winged helix' DNA-binding domain"/>
    <property type="match status" value="1"/>
</dbReference>
<reference evidence="5 8" key="2">
    <citation type="submission" date="2023-08" db="EMBL/GenBank/DDBJ databases">
        <title>Bioegradation of LLDPE and BLDPE plastic by marine bacteria from coast plastic debris.</title>
        <authorList>
            <person name="Rong Z."/>
        </authorList>
    </citation>
    <scope>NUCLEOTIDE SEQUENCE [LARGE SCALE GENOMIC DNA]</scope>
    <source>
        <strain evidence="5 8">Z-2</strain>
    </source>
</reference>
<evidence type="ECO:0000313" key="7">
    <source>
        <dbReference type="Proteomes" id="UP000183180"/>
    </source>
</evidence>
<dbReference type="PANTHER" id="PTHR39515:SF2">
    <property type="entry name" value="HTH-TYPE TRANSCRIPTIONAL REGULATOR RV0880"/>
    <property type="match status" value="1"/>
</dbReference>
<gene>
    <name evidence="5" type="ORF">RD149_11375</name>
    <name evidence="6" type="ORF">SAMN04488548_1341413</name>
</gene>
<dbReference type="OrthoDB" id="4311144at2"/>
<dbReference type="Proteomes" id="UP001265083">
    <property type="component" value="Unassembled WGS sequence"/>
</dbReference>
<dbReference type="PROSITE" id="PS01117">
    <property type="entry name" value="HTH_MARR_1"/>
    <property type="match status" value="1"/>
</dbReference>
<dbReference type="EMBL" id="JAVLUS010000008">
    <property type="protein sequence ID" value="MDS1114366.1"/>
    <property type="molecule type" value="Genomic_DNA"/>
</dbReference>
<sequence length="160" mass="16636">MTSLDATTTEPAEDTSEIAALYRDLVRVFRTLRTAGNSDDLTAGLSSALWTVINHGPLRLSALADIESIGMPTASRVAANLEQRGLVERTVDPDDGRARLLQATATGVAVINHARSAKSRLLADAVATLDPSAREHLAPTIAALADALSASGPPAAEPTD</sequence>
<evidence type="ECO:0000256" key="2">
    <source>
        <dbReference type="ARBA" id="ARBA00023125"/>
    </source>
</evidence>
<dbReference type="PROSITE" id="PS50995">
    <property type="entry name" value="HTH_MARR_2"/>
    <property type="match status" value="1"/>
</dbReference>
<dbReference type="PANTHER" id="PTHR39515">
    <property type="entry name" value="CONSERVED PROTEIN"/>
    <property type="match status" value="1"/>
</dbReference>
<dbReference type="GO" id="GO:0003700">
    <property type="term" value="F:DNA-binding transcription factor activity"/>
    <property type="evidence" value="ECO:0007669"/>
    <property type="project" value="InterPro"/>
</dbReference>
<dbReference type="InterPro" id="IPR036390">
    <property type="entry name" value="WH_DNA-bd_sf"/>
</dbReference>
<feature type="domain" description="HTH marR-type" evidence="4">
    <location>
        <begin position="18"/>
        <end position="146"/>
    </location>
</feature>
<reference evidence="6 7" key="1">
    <citation type="submission" date="2016-10" db="EMBL/GenBank/DDBJ databases">
        <authorList>
            <person name="de Groot N.N."/>
        </authorList>
    </citation>
    <scope>NUCLEOTIDE SEQUENCE [LARGE SCALE GENOMIC DNA]</scope>
    <source>
        <strain evidence="6 7">DSM 44215</strain>
    </source>
</reference>
<protein>
    <submittedName>
        <fullName evidence="6">DNA-binding transcriptional regulator, MarR family</fullName>
    </submittedName>
    <submittedName>
        <fullName evidence="5">MarR family transcriptional regulator</fullName>
    </submittedName>
</protein>
<dbReference type="InterPro" id="IPR023187">
    <property type="entry name" value="Tscrpt_reg_MarR-type_CS"/>
</dbReference>
<dbReference type="SMART" id="SM00347">
    <property type="entry name" value="HTH_MARR"/>
    <property type="match status" value="1"/>
</dbReference>
<dbReference type="STRING" id="158898.SAMN04488548_1341413"/>
<evidence type="ECO:0000313" key="5">
    <source>
        <dbReference type="EMBL" id="MDS1114366.1"/>
    </source>
</evidence>
<organism evidence="6 7">
    <name type="scientific">Gordonia westfalica</name>
    <dbReference type="NCBI Taxonomy" id="158898"/>
    <lineage>
        <taxon>Bacteria</taxon>
        <taxon>Bacillati</taxon>
        <taxon>Actinomycetota</taxon>
        <taxon>Actinomycetes</taxon>
        <taxon>Mycobacteriales</taxon>
        <taxon>Gordoniaceae</taxon>
        <taxon>Gordonia</taxon>
    </lineage>
</organism>
<evidence type="ECO:0000313" key="8">
    <source>
        <dbReference type="Proteomes" id="UP001265083"/>
    </source>
</evidence>
<keyword evidence="8" id="KW-1185">Reference proteome</keyword>
<evidence type="ECO:0000259" key="4">
    <source>
        <dbReference type="PROSITE" id="PS50995"/>
    </source>
</evidence>
<evidence type="ECO:0000256" key="1">
    <source>
        <dbReference type="ARBA" id="ARBA00023015"/>
    </source>
</evidence>